<evidence type="ECO:0000313" key="2">
    <source>
        <dbReference type="Proteomes" id="UP000005726"/>
    </source>
</evidence>
<proteinExistence type="predicted"/>
<evidence type="ECO:0008006" key="3">
    <source>
        <dbReference type="Google" id="ProtNLM"/>
    </source>
</evidence>
<protein>
    <recommendedName>
        <fullName evidence="3">Peptidase M12A domain-containing protein</fullName>
    </recommendedName>
</protein>
<dbReference type="InterPro" id="IPR024079">
    <property type="entry name" value="MetalloPept_cat_dom_sf"/>
</dbReference>
<dbReference type="RefSeq" id="WP_006705460.1">
    <property type="nucleotide sequence ID" value="NZ_CAWLGB010000118.1"/>
</dbReference>
<dbReference type="AlphaFoldDB" id="E0WUS0"/>
<evidence type="ECO:0000313" key="1">
    <source>
        <dbReference type="EMBL" id="EFL91245.1"/>
    </source>
</evidence>
<dbReference type="EMBL" id="GL379706">
    <property type="protein sequence ID" value="EFL91245.1"/>
    <property type="molecule type" value="Genomic_DNA"/>
</dbReference>
<dbReference type="HOGENOM" id="CLU_1944807_0_0_6"/>
<dbReference type="GO" id="GO:0008237">
    <property type="term" value="F:metallopeptidase activity"/>
    <property type="evidence" value="ECO:0007669"/>
    <property type="project" value="InterPro"/>
</dbReference>
<dbReference type="Proteomes" id="UP000005726">
    <property type="component" value="Unassembled WGS sequence"/>
</dbReference>
<name>E0WUS0_9ENTR</name>
<gene>
    <name evidence="1" type="ORF">REG_1855</name>
</gene>
<organism evidence="1 2">
    <name type="scientific">Candidatus Regiella insecticola LSR1</name>
    <dbReference type="NCBI Taxonomy" id="663321"/>
    <lineage>
        <taxon>Bacteria</taxon>
        <taxon>Pseudomonadati</taxon>
        <taxon>Pseudomonadota</taxon>
        <taxon>Gammaproteobacteria</taxon>
        <taxon>Enterobacterales</taxon>
        <taxon>Enterobacteriaceae</taxon>
        <taxon>aphid secondary symbionts</taxon>
        <taxon>Candidatus Regiella</taxon>
    </lineage>
</organism>
<dbReference type="Gene3D" id="3.40.390.10">
    <property type="entry name" value="Collagenase (Catalytic Domain)"/>
    <property type="match status" value="1"/>
</dbReference>
<dbReference type="eggNOG" id="COG0666">
    <property type="taxonomic scope" value="Bacteria"/>
</dbReference>
<keyword evidence="2" id="KW-1185">Reference proteome</keyword>
<reference evidence="1" key="1">
    <citation type="journal article" date="2009" name="Environ. Microbiol.">
        <title>Dynamics of genome evolution in facultative symbionts of aphids.</title>
        <authorList>
            <person name="Degnan P.H."/>
            <person name="Leonardo T.E."/>
            <person name="Cass B.N."/>
            <person name="Hurwitz B."/>
            <person name="Stern D."/>
            <person name="Gibbs R.A."/>
            <person name="Richards S."/>
            <person name="Moran N.A."/>
        </authorList>
    </citation>
    <scope>NUCLEOTIDE SEQUENCE [LARGE SCALE GENOMIC DNA]</scope>
    <source>
        <strain evidence="1">LSR1</strain>
    </source>
</reference>
<dbReference type="SUPFAM" id="SSF55486">
    <property type="entry name" value="Metalloproteases ('zincins'), catalytic domain"/>
    <property type="match status" value="1"/>
</dbReference>
<accession>E0WUS0</accession>
<sequence length="129" mass="14971">MNFDGFTDDPSDAAYLKSTTLHEFGHALGLLHEHFNPTGGIQWNKPVVFAYYRDMFNWTDAQTEYNLFNKYAENKTQYTVYDPKSIMSYYIPKEHTLNGYSVDDPSELSATDKKFIASVYPLRCNMPTR</sequence>
<dbReference type="STRING" id="663321.REG_1855"/>